<dbReference type="Pfam" id="PF05066">
    <property type="entry name" value="HARE-HTH"/>
    <property type="match status" value="1"/>
</dbReference>
<organism evidence="4 5">
    <name type="scientific">Sinomonas flava</name>
    <dbReference type="NCBI Taxonomy" id="496857"/>
    <lineage>
        <taxon>Bacteria</taxon>
        <taxon>Bacillati</taxon>
        <taxon>Actinomycetota</taxon>
        <taxon>Actinomycetes</taxon>
        <taxon>Micrococcales</taxon>
        <taxon>Micrococcaceae</taxon>
        <taxon>Sinomonas</taxon>
    </lineage>
</organism>
<evidence type="ECO:0000313" key="4">
    <source>
        <dbReference type="EMBL" id="GAA2199950.1"/>
    </source>
</evidence>
<accession>A0ABN3BT38</accession>
<keyword evidence="1" id="KW-0804">Transcription</keyword>
<evidence type="ECO:0000313" key="5">
    <source>
        <dbReference type="Proteomes" id="UP001500432"/>
    </source>
</evidence>
<name>A0ABN3BT38_9MICC</name>
<evidence type="ECO:0000259" key="3">
    <source>
        <dbReference type="Pfam" id="PF20815"/>
    </source>
</evidence>
<proteinExistence type="predicted"/>
<dbReference type="Proteomes" id="UP001500432">
    <property type="component" value="Unassembled WGS sequence"/>
</dbReference>
<evidence type="ECO:0000256" key="1">
    <source>
        <dbReference type="ARBA" id="ARBA00023163"/>
    </source>
</evidence>
<comment type="caution">
    <text evidence="4">The sequence shown here is derived from an EMBL/GenBank/DDBJ whole genome shotgun (WGS) entry which is preliminary data.</text>
</comment>
<protein>
    <recommendedName>
        <fullName evidence="6">HTH HARE-type domain-containing protein</fullName>
    </recommendedName>
</protein>
<gene>
    <name evidence="4" type="ORF">GCM10009849_18420</name>
</gene>
<feature type="domain" description="HTH HARE-type" evidence="2">
    <location>
        <begin position="9"/>
        <end position="74"/>
    </location>
</feature>
<evidence type="ECO:0000259" key="2">
    <source>
        <dbReference type="Pfam" id="PF05066"/>
    </source>
</evidence>
<keyword evidence="5" id="KW-1185">Reference proteome</keyword>
<sequence>MTSGGAKLTLHQAMRQVLRLAGRPMTARELADAINRKGLYSRADGAPVPTNQIHARAKNYPDLFVKEEGRLSLASPEGSVAASPPASNLPTYPATAVQKTWRGAASPSERKADAPSLRPAAERELLADARFRRVGSIDPLVPNAPGIYAIPVVAAGALPEPFRSYALGRDDRLIYVGQAKTSLRKRLVDQELRARGHGTFFRTMGAVLGYRPPRGSLVGMANQRNYRFLPSDTARIIAWMNTNLEASWIETLDAIHLTEQTLIADLRPLFNLQSNPAALRELKAARDECQAIASAVT</sequence>
<dbReference type="RefSeq" id="WP_344299406.1">
    <property type="nucleotide sequence ID" value="NZ_BAAAQW010000005.1"/>
</dbReference>
<evidence type="ECO:0008006" key="6">
    <source>
        <dbReference type="Google" id="ProtNLM"/>
    </source>
</evidence>
<reference evidence="4 5" key="1">
    <citation type="journal article" date="2019" name="Int. J. Syst. Evol. Microbiol.">
        <title>The Global Catalogue of Microorganisms (GCM) 10K type strain sequencing project: providing services to taxonomists for standard genome sequencing and annotation.</title>
        <authorList>
            <consortium name="The Broad Institute Genomics Platform"/>
            <consortium name="The Broad Institute Genome Sequencing Center for Infectious Disease"/>
            <person name="Wu L."/>
            <person name="Ma J."/>
        </authorList>
    </citation>
    <scope>NUCLEOTIDE SEQUENCE [LARGE SCALE GENOMIC DNA]</scope>
    <source>
        <strain evidence="4 5">JCM 16034</strain>
    </source>
</reference>
<dbReference type="EMBL" id="BAAAQW010000005">
    <property type="protein sequence ID" value="GAA2199950.1"/>
    <property type="molecule type" value="Genomic_DNA"/>
</dbReference>
<dbReference type="InterPro" id="IPR049311">
    <property type="entry name" value="GIY_YIG_cat"/>
</dbReference>
<feature type="domain" description="GIY-YIG catalytic" evidence="3">
    <location>
        <begin position="147"/>
        <end position="286"/>
    </location>
</feature>
<dbReference type="Pfam" id="PF20815">
    <property type="entry name" value="GIY_YIG_2"/>
    <property type="match status" value="1"/>
</dbReference>
<dbReference type="InterPro" id="IPR007759">
    <property type="entry name" value="Asxl_HARE-HTH"/>
</dbReference>